<organism evidence="13 14">
    <name type="scientific">Amblyomma americanum</name>
    <name type="common">Lone star tick</name>
    <dbReference type="NCBI Taxonomy" id="6943"/>
    <lineage>
        <taxon>Eukaryota</taxon>
        <taxon>Metazoa</taxon>
        <taxon>Ecdysozoa</taxon>
        <taxon>Arthropoda</taxon>
        <taxon>Chelicerata</taxon>
        <taxon>Arachnida</taxon>
        <taxon>Acari</taxon>
        <taxon>Parasitiformes</taxon>
        <taxon>Ixodida</taxon>
        <taxon>Ixodoidea</taxon>
        <taxon>Ixodidae</taxon>
        <taxon>Amblyomminae</taxon>
        <taxon>Amblyomma</taxon>
    </lineage>
</organism>
<keyword evidence="6 12" id="KW-1133">Transmembrane helix</keyword>
<evidence type="ECO:0000256" key="10">
    <source>
        <dbReference type="ARBA" id="ARBA00023201"/>
    </source>
</evidence>
<dbReference type="GO" id="GO:0006814">
    <property type="term" value="P:sodium ion transport"/>
    <property type="evidence" value="ECO:0007669"/>
    <property type="project" value="UniProtKB-KW"/>
</dbReference>
<keyword evidence="5 12" id="KW-0812">Transmembrane</keyword>
<dbReference type="InterPro" id="IPR001734">
    <property type="entry name" value="Na/solute_symporter"/>
</dbReference>
<keyword evidence="4" id="KW-1003">Cell membrane</keyword>
<reference evidence="13 14" key="1">
    <citation type="journal article" date="2023" name="Arcadia Sci">
        <title>De novo assembly of a long-read Amblyomma americanum tick genome.</title>
        <authorList>
            <person name="Chou S."/>
            <person name="Poskanzer K.E."/>
            <person name="Rollins M."/>
            <person name="Thuy-Boun P.S."/>
        </authorList>
    </citation>
    <scope>NUCLEOTIDE SEQUENCE [LARGE SCALE GENOMIC DNA]</scope>
    <source>
        <strain evidence="13">F_SG_1</strain>
        <tissue evidence="13">Salivary glands</tissue>
    </source>
</reference>
<name>A0AAQ4DA59_AMBAM</name>
<keyword evidence="7" id="KW-0915">Sodium</keyword>
<sequence length="356" mass="38863">MSVQRFMAARSLRAAKRTTVAGSHFILFFFLMAVFAGVAIIYWYRDCDPLVKGVIKSYDQIVPYYMTQSLSEVSMLRGLFLAGVLGASTSTVSSVVNSNAATFYVDVLTPYVKMSERKAVLVMRLLAFASGAIMTMLAVAAPAAGTVARAFVSLYASASGPFAGLVLLAISSPWVNAKGAGWACVLVCGLQVWHAVGRSLSHVAIPPLLTGTLERCPLALNTTQNFTNPESSVQGSHSSSSYVFPLYQLSFLWISSIGALLTIFLGTTLSLATGGVAQSRKNLRLTSLFVLSFWLRFKFFRRILQCDDERNWNITKASFKQEDQDVDQSHATALSSNPEFKGLLKNRTREKLESVT</sequence>
<dbReference type="EMBL" id="JARKHS020033147">
    <property type="protein sequence ID" value="KAK8759349.1"/>
    <property type="molecule type" value="Genomic_DNA"/>
</dbReference>
<keyword evidence="8" id="KW-0406">Ion transport</keyword>
<dbReference type="GO" id="GO:0015293">
    <property type="term" value="F:symporter activity"/>
    <property type="evidence" value="ECO:0007669"/>
    <property type="project" value="TreeGrafter"/>
</dbReference>
<evidence type="ECO:0000256" key="12">
    <source>
        <dbReference type="SAM" id="Phobius"/>
    </source>
</evidence>
<keyword evidence="14" id="KW-1185">Reference proteome</keyword>
<evidence type="ECO:0000256" key="6">
    <source>
        <dbReference type="ARBA" id="ARBA00022989"/>
    </source>
</evidence>
<evidence type="ECO:0000256" key="4">
    <source>
        <dbReference type="ARBA" id="ARBA00022475"/>
    </source>
</evidence>
<comment type="subcellular location">
    <subcellularLocation>
        <location evidence="1">Cell membrane</location>
        <topology evidence="1">Multi-pass membrane protein</topology>
    </subcellularLocation>
</comment>
<feature type="transmembrane region" description="Helical" evidence="12">
    <location>
        <begin position="79"/>
        <end position="105"/>
    </location>
</feature>
<dbReference type="Gene3D" id="1.20.1730.10">
    <property type="entry name" value="Sodium/glucose cotransporter"/>
    <property type="match status" value="1"/>
</dbReference>
<dbReference type="InterPro" id="IPR038377">
    <property type="entry name" value="Na/Glc_symporter_sf"/>
</dbReference>
<feature type="transmembrane region" description="Helical" evidence="12">
    <location>
        <begin position="251"/>
        <end position="271"/>
    </location>
</feature>
<keyword evidence="3" id="KW-0813">Transport</keyword>
<dbReference type="AlphaFoldDB" id="A0AAQ4DA59"/>
<accession>A0AAQ4DA59</accession>
<proteinExistence type="inferred from homology"/>
<keyword evidence="10" id="KW-0739">Sodium transport</keyword>
<evidence type="ECO:0000256" key="3">
    <source>
        <dbReference type="ARBA" id="ARBA00022448"/>
    </source>
</evidence>
<evidence type="ECO:0000256" key="9">
    <source>
        <dbReference type="ARBA" id="ARBA00023136"/>
    </source>
</evidence>
<keyword evidence="9 12" id="KW-0472">Membrane</keyword>
<dbReference type="PROSITE" id="PS50283">
    <property type="entry name" value="NA_SOLUT_SYMP_3"/>
    <property type="match status" value="1"/>
</dbReference>
<feature type="transmembrane region" description="Helical" evidence="12">
    <location>
        <begin position="179"/>
        <end position="196"/>
    </location>
</feature>
<feature type="transmembrane region" description="Helical" evidence="12">
    <location>
        <begin position="21"/>
        <end position="44"/>
    </location>
</feature>
<dbReference type="Proteomes" id="UP001321473">
    <property type="component" value="Unassembled WGS sequence"/>
</dbReference>
<evidence type="ECO:0000256" key="5">
    <source>
        <dbReference type="ARBA" id="ARBA00022692"/>
    </source>
</evidence>
<comment type="caution">
    <text evidence="13">The sequence shown here is derived from an EMBL/GenBank/DDBJ whole genome shotgun (WGS) entry which is preliminary data.</text>
</comment>
<gene>
    <name evidence="13" type="ORF">V5799_003017</name>
</gene>
<evidence type="ECO:0008006" key="15">
    <source>
        <dbReference type="Google" id="ProtNLM"/>
    </source>
</evidence>
<evidence type="ECO:0000256" key="8">
    <source>
        <dbReference type="ARBA" id="ARBA00023065"/>
    </source>
</evidence>
<evidence type="ECO:0000256" key="11">
    <source>
        <dbReference type="RuleBase" id="RU362091"/>
    </source>
</evidence>
<evidence type="ECO:0000256" key="2">
    <source>
        <dbReference type="ARBA" id="ARBA00006434"/>
    </source>
</evidence>
<dbReference type="PANTHER" id="PTHR42985">
    <property type="entry name" value="SODIUM-COUPLED MONOCARBOXYLATE TRANSPORTER"/>
    <property type="match status" value="1"/>
</dbReference>
<feature type="transmembrane region" description="Helical" evidence="12">
    <location>
        <begin position="150"/>
        <end position="170"/>
    </location>
</feature>
<evidence type="ECO:0000313" key="13">
    <source>
        <dbReference type="EMBL" id="KAK8759349.1"/>
    </source>
</evidence>
<dbReference type="PANTHER" id="PTHR42985:SF40">
    <property type="entry name" value="LD47995P-RELATED"/>
    <property type="match status" value="1"/>
</dbReference>
<dbReference type="InterPro" id="IPR051163">
    <property type="entry name" value="Sodium:Solute_Symporter_SSF"/>
</dbReference>
<comment type="similarity">
    <text evidence="2 11">Belongs to the sodium:solute symporter (SSF) (TC 2.A.21) family.</text>
</comment>
<evidence type="ECO:0000256" key="1">
    <source>
        <dbReference type="ARBA" id="ARBA00004651"/>
    </source>
</evidence>
<dbReference type="Pfam" id="PF00474">
    <property type="entry name" value="SSF"/>
    <property type="match status" value="1"/>
</dbReference>
<evidence type="ECO:0000313" key="14">
    <source>
        <dbReference type="Proteomes" id="UP001321473"/>
    </source>
</evidence>
<protein>
    <recommendedName>
        <fullName evidence="15">Sodium-dependent multivitamin transporter</fullName>
    </recommendedName>
</protein>
<feature type="transmembrane region" description="Helical" evidence="12">
    <location>
        <begin position="125"/>
        <end position="144"/>
    </location>
</feature>
<dbReference type="GO" id="GO:0005886">
    <property type="term" value="C:plasma membrane"/>
    <property type="evidence" value="ECO:0007669"/>
    <property type="project" value="UniProtKB-SubCell"/>
</dbReference>
<evidence type="ECO:0000256" key="7">
    <source>
        <dbReference type="ARBA" id="ARBA00023053"/>
    </source>
</evidence>